<feature type="compositionally biased region" description="Polar residues" evidence="1">
    <location>
        <begin position="1"/>
        <end position="11"/>
    </location>
</feature>
<feature type="compositionally biased region" description="Polar residues" evidence="1">
    <location>
        <begin position="57"/>
        <end position="73"/>
    </location>
</feature>
<reference evidence="2 3" key="1">
    <citation type="journal article" date="2024" name="Chem. Sci.">
        <title>Discovery of megapolipeptins by genome mining of a Burkholderiales bacteria collection.</title>
        <authorList>
            <person name="Paulo B.S."/>
            <person name="Recchia M.J.J."/>
            <person name="Lee S."/>
            <person name="Fergusson C.H."/>
            <person name="Romanowski S.B."/>
            <person name="Hernandez A."/>
            <person name="Krull N."/>
            <person name="Liu D.Y."/>
            <person name="Cavanagh H."/>
            <person name="Bos A."/>
            <person name="Gray C.A."/>
            <person name="Murphy B.T."/>
            <person name="Linington R.G."/>
            <person name="Eustaquio A.S."/>
        </authorList>
    </citation>
    <scope>NUCLEOTIDE SEQUENCE [LARGE SCALE GENOMIC DNA]</scope>
    <source>
        <strain evidence="2 3">RL17-379-BIB-C</strain>
    </source>
</reference>
<comment type="caution">
    <text evidence="2">The sequence shown here is derived from an EMBL/GenBank/DDBJ whole genome shotgun (WGS) entry which is preliminary data.</text>
</comment>
<feature type="region of interest" description="Disordered" evidence="1">
    <location>
        <begin position="1"/>
        <end position="23"/>
    </location>
</feature>
<accession>A0ABW9C2N3</accession>
<keyword evidence="3" id="KW-1185">Reference proteome</keyword>
<protein>
    <submittedName>
        <fullName evidence="2">Uncharacterized protein</fullName>
    </submittedName>
</protein>
<evidence type="ECO:0000313" key="3">
    <source>
        <dbReference type="Proteomes" id="UP001629288"/>
    </source>
</evidence>
<gene>
    <name evidence="2" type="ORF">PQR00_19400</name>
</gene>
<evidence type="ECO:0000313" key="2">
    <source>
        <dbReference type="EMBL" id="MFM0445768.1"/>
    </source>
</evidence>
<organism evidence="2 3">
    <name type="scientific">Paraburkholderia strydomiana</name>
    <dbReference type="NCBI Taxonomy" id="1245417"/>
    <lineage>
        <taxon>Bacteria</taxon>
        <taxon>Pseudomonadati</taxon>
        <taxon>Pseudomonadota</taxon>
        <taxon>Betaproteobacteria</taxon>
        <taxon>Burkholderiales</taxon>
        <taxon>Burkholderiaceae</taxon>
        <taxon>Paraburkholderia</taxon>
    </lineage>
</organism>
<proteinExistence type="predicted"/>
<dbReference type="RefSeq" id="WP_408130552.1">
    <property type="nucleotide sequence ID" value="NZ_JAQQDH010000006.1"/>
</dbReference>
<dbReference type="EMBL" id="JAQQDH010000006">
    <property type="protein sequence ID" value="MFM0445768.1"/>
    <property type="molecule type" value="Genomic_DNA"/>
</dbReference>
<dbReference type="Proteomes" id="UP001629288">
    <property type="component" value="Unassembled WGS sequence"/>
</dbReference>
<sequence>MSQRAETQRSANKSRHTVAADRVAKLRRSTAVGHAIDAEIEQHARLSRPIESPVRLSLSSQPGTATSQSSANDSAERAALRDWALQQRRANVSVRASVATAGDIDWNAHMTQRRITDNPAAFQTGRAE</sequence>
<evidence type="ECO:0000256" key="1">
    <source>
        <dbReference type="SAM" id="MobiDB-lite"/>
    </source>
</evidence>
<feature type="region of interest" description="Disordered" evidence="1">
    <location>
        <begin position="43"/>
        <end position="78"/>
    </location>
</feature>
<name>A0ABW9C2N3_9BURK</name>